<evidence type="ECO:0000313" key="1">
    <source>
        <dbReference type="EMBL" id="KAI0036118.1"/>
    </source>
</evidence>
<accession>A0ACB8QWD3</accession>
<comment type="caution">
    <text evidence="1">The sequence shown here is derived from an EMBL/GenBank/DDBJ whole genome shotgun (WGS) entry which is preliminary data.</text>
</comment>
<dbReference type="Proteomes" id="UP000814128">
    <property type="component" value="Unassembled WGS sequence"/>
</dbReference>
<protein>
    <submittedName>
        <fullName evidence="1">Uncharacterized protein</fullName>
    </submittedName>
</protein>
<keyword evidence="2" id="KW-1185">Reference proteome</keyword>
<evidence type="ECO:0000313" key="2">
    <source>
        <dbReference type="Proteomes" id="UP000814128"/>
    </source>
</evidence>
<proteinExistence type="predicted"/>
<name>A0ACB8QWD3_9AGAM</name>
<reference evidence="1" key="1">
    <citation type="submission" date="2021-02" db="EMBL/GenBank/DDBJ databases">
        <authorList>
            <consortium name="DOE Joint Genome Institute"/>
            <person name="Ahrendt S."/>
            <person name="Looney B.P."/>
            <person name="Miyauchi S."/>
            <person name="Morin E."/>
            <person name="Drula E."/>
            <person name="Courty P.E."/>
            <person name="Chicoki N."/>
            <person name="Fauchery L."/>
            <person name="Kohler A."/>
            <person name="Kuo A."/>
            <person name="Labutti K."/>
            <person name="Pangilinan J."/>
            <person name="Lipzen A."/>
            <person name="Riley R."/>
            <person name="Andreopoulos W."/>
            <person name="He G."/>
            <person name="Johnson J."/>
            <person name="Barry K.W."/>
            <person name="Grigoriev I.V."/>
            <person name="Nagy L."/>
            <person name="Hibbett D."/>
            <person name="Henrissat B."/>
            <person name="Matheny P.B."/>
            <person name="Labbe J."/>
            <person name="Martin F."/>
        </authorList>
    </citation>
    <scope>NUCLEOTIDE SEQUENCE</scope>
    <source>
        <strain evidence="1">EC-137</strain>
    </source>
</reference>
<dbReference type="EMBL" id="MU273475">
    <property type="protein sequence ID" value="KAI0036118.1"/>
    <property type="molecule type" value="Genomic_DNA"/>
</dbReference>
<gene>
    <name evidence="1" type="ORF">K488DRAFT_82384</name>
</gene>
<organism evidence="1 2">
    <name type="scientific">Vararia minispora EC-137</name>
    <dbReference type="NCBI Taxonomy" id="1314806"/>
    <lineage>
        <taxon>Eukaryota</taxon>
        <taxon>Fungi</taxon>
        <taxon>Dikarya</taxon>
        <taxon>Basidiomycota</taxon>
        <taxon>Agaricomycotina</taxon>
        <taxon>Agaricomycetes</taxon>
        <taxon>Russulales</taxon>
        <taxon>Lachnocladiaceae</taxon>
        <taxon>Vararia</taxon>
    </lineage>
</organism>
<reference evidence="1" key="2">
    <citation type="journal article" date="2022" name="New Phytol.">
        <title>Evolutionary transition to the ectomycorrhizal habit in the genomes of a hyperdiverse lineage of mushroom-forming fungi.</title>
        <authorList>
            <person name="Looney B."/>
            <person name="Miyauchi S."/>
            <person name="Morin E."/>
            <person name="Drula E."/>
            <person name="Courty P.E."/>
            <person name="Kohler A."/>
            <person name="Kuo A."/>
            <person name="LaButti K."/>
            <person name="Pangilinan J."/>
            <person name="Lipzen A."/>
            <person name="Riley R."/>
            <person name="Andreopoulos W."/>
            <person name="He G."/>
            <person name="Johnson J."/>
            <person name="Nolan M."/>
            <person name="Tritt A."/>
            <person name="Barry K.W."/>
            <person name="Grigoriev I.V."/>
            <person name="Nagy L.G."/>
            <person name="Hibbett D."/>
            <person name="Henrissat B."/>
            <person name="Matheny P.B."/>
            <person name="Labbe J."/>
            <person name="Martin F.M."/>
        </authorList>
    </citation>
    <scope>NUCLEOTIDE SEQUENCE</scope>
    <source>
        <strain evidence="1">EC-137</strain>
    </source>
</reference>
<sequence>MRFATLVLTVLASVTAPTLAAPRPRASTARQGTTPMPLSTTPTPSASSSASGSVDVASVLATLTPQQESMLVKALLNGPNGAANY</sequence>